<dbReference type="EMBL" id="ABXV02000013">
    <property type="protein sequence ID" value="EFB73424.1"/>
    <property type="molecule type" value="Genomic_DNA"/>
</dbReference>
<sequence>MLSRFISDNNTRNVMLIHLLCIKLQYINKWIITNCTFTTRS</sequence>
<name>D1P008_9GAMM</name>
<evidence type="ECO:0000313" key="2">
    <source>
        <dbReference type="Proteomes" id="UP000005512"/>
    </source>
</evidence>
<proteinExistence type="predicted"/>
<dbReference type="STRING" id="500637.PROVRUST_05517"/>
<reference evidence="1" key="1">
    <citation type="submission" date="2009-12" db="EMBL/GenBank/DDBJ databases">
        <authorList>
            <person name="Weinstock G."/>
            <person name="Sodergren E."/>
            <person name="Clifton S."/>
            <person name="Fulton L."/>
            <person name="Fulton B."/>
            <person name="Courtney L."/>
            <person name="Fronick C."/>
            <person name="Harrison M."/>
            <person name="Strong C."/>
            <person name="Farmer C."/>
            <person name="Delahaunty K."/>
            <person name="Markovic C."/>
            <person name="Hall O."/>
            <person name="Minx P."/>
            <person name="Tomlinson C."/>
            <person name="Mitreva M."/>
            <person name="Nelson J."/>
            <person name="Hou S."/>
            <person name="Wollam A."/>
            <person name="Pepin K.H."/>
            <person name="Johnson M."/>
            <person name="Bhonagiri V."/>
            <person name="Nash W.E."/>
            <person name="Warren W."/>
            <person name="Chinwalla A."/>
            <person name="Mardis E.R."/>
            <person name="Wilson R.K."/>
        </authorList>
    </citation>
    <scope>NUCLEOTIDE SEQUENCE [LARGE SCALE GENOMIC DNA]</scope>
    <source>
        <strain evidence="1">DSM 4541</strain>
    </source>
</reference>
<protein>
    <submittedName>
        <fullName evidence="1">Uncharacterized protein</fullName>
    </submittedName>
</protein>
<comment type="caution">
    <text evidence="1">The sequence shown here is derived from an EMBL/GenBank/DDBJ whole genome shotgun (WGS) entry which is preliminary data.</text>
</comment>
<evidence type="ECO:0000313" key="1">
    <source>
        <dbReference type="EMBL" id="EFB73424.1"/>
    </source>
</evidence>
<dbReference type="AlphaFoldDB" id="D1P008"/>
<dbReference type="HOGENOM" id="CLU_3275154_0_0_6"/>
<accession>D1P008</accession>
<gene>
    <name evidence="1" type="ORF">PROVRUST_05517</name>
</gene>
<keyword evidence="2" id="KW-1185">Reference proteome</keyword>
<dbReference type="Proteomes" id="UP000005512">
    <property type="component" value="Unassembled WGS sequence"/>
</dbReference>
<organism evidence="1 2">
    <name type="scientific">Providencia rustigianii DSM 4541</name>
    <dbReference type="NCBI Taxonomy" id="500637"/>
    <lineage>
        <taxon>Bacteria</taxon>
        <taxon>Pseudomonadati</taxon>
        <taxon>Pseudomonadota</taxon>
        <taxon>Gammaproteobacteria</taxon>
        <taxon>Enterobacterales</taxon>
        <taxon>Morganellaceae</taxon>
        <taxon>Providencia</taxon>
    </lineage>
</organism>